<feature type="region of interest" description="Disordered" evidence="5">
    <location>
        <begin position="173"/>
        <end position="196"/>
    </location>
</feature>
<gene>
    <name evidence="6" type="ORF">ACFPZN_44535</name>
</gene>
<proteinExistence type="inferred from homology"/>
<dbReference type="Proteomes" id="UP001596074">
    <property type="component" value="Unassembled WGS sequence"/>
</dbReference>
<evidence type="ECO:0000256" key="5">
    <source>
        <dbReference type="SAM" id="MobiDB-lite"/>
    </source>
</evidence>
<dbReference type="InterPro" id="IPR017853">
    <property type="entry name" value="GH"/>
</dbReference>
<protein>
    <submittedName>
        <fullName evidence="6">Glycoside hydrolase family 1 protein</fullName>
        <ecNumber evidence="6">3.2.1.-</ecNumber>
    </submittedName>
</protein>
<dbReference type="EMBL" id="JBHSON010000095">
    <property type="protein sequence ID" value="MFC5752725.1"/>
    <property type="molecule type" value="Genomic_DNA"/>
</dbReference>
<dbReference type="EC" id="3.2.1.-" evidence="6"/>
<dbReference type="RefSeq" id="WP_378289001.1">
    <property type="nucleotide sequence ID" value="NZ_JBHSON010000095.1"/>
</dbReference>
<evidence type="ECO:0000256" key="3">
    <source>
        <dbReference type="ARBA" id="ARBA00023295"/>
    </source>
</evidence>
<name>A0ABW1ADX6_9ACTN</name>
<dbReference type="PROSITE" id="PS00653">
    <property type="entry name" value="GLYCOSYL_HYDROL_F1_2"/>
    <property type="match status" value="1"/>
</dbReference>
<dbReference type="SUPFAM" id="SSF51445">
    <property type="entry name" value="(Trans)glycosidases"/>
    <property type="match status" value="1"/>
</dbReference>
<comment type="similarity">
    <text evidence="1 4">Belongs to the glycosyl hydrolase 1 family.</text>
</comment>
<evidence type="ECO:0000256" key="1">
    <source>
        <dbReference type="ARBA" id="ARBA00010838"/>
    </source>
</evidence>
<organism evidence="6 7">
    <name type="scientific">Actinomadura rugatobispora</name>
    <dbReference type="NCBI Taxonomy" id="1994"/>
    <lineage>
        <taxon>Bacteria</taxon>
        <taxon>Bacillati</taxon>
        <taxon>Actinomycetota</taxon>
        <taxon>Actinomycetes</taxon>
        <taxon>Streptosporangiales</taxon>
        <taxon>Thermomonosporaceae</taxon>
        <taxon>Actinomadura</taxon>
    </lineage>
</organism>
<comment type="caution">
    <text evidence="6">The sequence shown here is derived from an EMBL/GenBank/DDBJ whole genome shotgun (WGS) entry which is preliminary data.</text>
</comment>
<dbReference type="PANTHER" id="PTHR10353">
    <property type="entry name" value="GLYCOSYL HYDROLASE"/>
    <property type="match status" value="1"/>
</dbReference>
<feature type="compositionally biased region" description="Low complexity" evidence="5">
    <location>
        <begin position="173"/>
        <end position="188"/>
    </location>
</feature>
<dbReference type="Pfam" id="PF00232">
    <property type="entry name" value="Glyco_hydro_1"/>
    <property type="match status" value="2"/>
</dbReference>
<accession>A0ABW1ADX6</accession>
<evidence type="ECO:0000256" key="2">
    <source>
        <dbReference type="ARBA" id="ARBA00022801"/>
    </source>
</evidence>
<dbReference type="InterPro" id="IPR033132">
    <property type="entry name" value="GH_1_N_CS"/>
</dbReference>
<dbReference type="PRINTS" id="PR00131">
    <property type="entry name" value="GLHYDRLASE1"/>
</dbReference>
<evidence type="ECO:0000313" key="7">
    <source>
        <dbReference type="Proteomes" id="UP001596074"/>
    </source>
</evidence>
<keyword evidence="2 6" id="KW-0378">Hydrolase</keyword>
<dbReference type="PANTHER" id="PTHR10353:SF36">
    <property type="entry name" value="LP05116P"/>
    <property type="match status" value="1"/>
</dbReference>
<dbReference type="Gene3D" id="3.20.20.80">
    <property type="entry name" value="Glycosidases"/>
    <property type="match status" value="1"/>
</dbReference>
<dbReference type="GO" id="GO:0016798">
    <property type="term" value="F:hydrolase activity, acting on glycosyl bonds"/>
    <property type="evidence" value="ECO:0007669"/>
    <property type="project" value="UniProtKB-KW"/>
</dbReference>
<sequence length="432" mass="47457">MAFPDGFLWGTATAAHQVEGTNTASDFWALEHAPGSMFAEPSGDACDHYRLYRQDIALLKELGFTGYRFSIEWARIEPEDGFVSRAAIAHYRDVLETCHELGITPMVTLHHFTSPRWLMELGGWEYEGTPERFAAYCRVVMSELGPLIPYAATVNEANIACLIRRMIDDRAGTDAAPAPAGAEQAPVGVDSARAEKTGPGEEIGEVFGTAFGSPSGRPQVFLFTFSDTGLEVVKRAHVLARHAIKEASPSTRVGLTLALQDYQPGPGGEKAAGRRWAEEFDEFLAVLEGDDFLGVQTYTRVLVGEDGALPHPEGAELTQMGYEFYPRALENVLRRAASAGLPMFVTENGIATADDARRVEYIRVALEGLERCVDDGLDVRGYFHWSALDNFEWMLGYEPAFGLIAVDRDTQERTVKESARRLGAIARRNGLA</sequence>
<keyword evidence="3 6" id="KW-0326">Glycosidase</keyword>
<evidence type="ECO:0000256" key="4">
    <source>
        <dbReference type="RuleBase" id="RU003690"/>
    </source>
</evidence>
<dbReference type="InterPro" id="IPR001360">
    <property type="entry name" value="Glyco_hydro_1"/>
</dbReference>
<reference evidence="7" key="1">
    <citation type="journal article" date="2019" name="Int. J. Syst. Evol. Microbiol.">
        <title>The Global Catalogue of Microorganisms (GCM) 10K type strain sequencing project: providing services to taxonomists for standard genome sequencing and annotation.</title>
        <authorList>
            <consortium name="The Broad Institute Genomics Platform"/>
            <consortium name="The Broad Institute Genome Sequencing Center for Infectious Disease"/>
            <person name="Wu L."/>
            <person name="Ma J."/>
        </authorList>
    </citation>
    <scope>NUCLEOTIDE SEQUENCE [LARGE SCALE GENOMIC DNA]</scope>
    <source>
        <strain evidence="7">KCTC 42087</strain>
    </source>
</reference>
<evidence type="ECO:0000313" key="6">
    <source>
        <dbReference type="EMBL" id="MFC5752725.1"/>
    </source>
</evidence>
<keyword evidence="7" id="KW-1185">Reference proteome</keyword>